<name>A0A059CFC3_EUCGR</name>
<proteinExistence type="predicted"/>
<accession>A0A059CFC3</accession>
<dbReference type="InParanoid" id="A0A059CFC3"/>
<dbReference type="Gramene" id="KCW76919">
    <property type="protein sequence ID" value="KCW76919"/>
    <property type="gene ID" value="EUGRSUZ_D01271"/>
</dbReference>
<dbReference type="eggNOG" id="KOG0504">
    <property type="taxonomic scope" value="Eukaryota"/>
</dbReference>
<feature type="region of interest" description="Disordered" evidence="1">
    <location>
        <begin position="1"/>
        <end position="29"/>
    </location>
</feature>
<protein>
    <submittedName>
        <fullName evidence="2">Uncharacterized protein</fullName>
    </submittedName>
</protein>
<dbReference type="EMBL" id="KK198756">
    <property type="protein sequence ID" value="KCW76919.1"/>
    <property type="molecule type" value="Genomic_DNA"/>
</dbReference>
<evidence type="ECO:0000313" key="2">
    <source>
        <dbReference type="EMBL" id="KCW76919.1"/>
    </source>
</evidence>
<reference evidence="2" key="1">
    <citation type="submission" date="2013-07" db="EMBL/GenBank/DDBJ databases">
        <title>The genome of Eucalyptus grandis.</title>
        <authorList>
            <person name="Schmutz J."/>
            <person name="Hayes R."/>
            <person name="Myburg A."/>
            <person name="Tuskan G."/>
            <person name="Grattapaglia D."/>
            <person name="Rokhsar D.S."/>
        </authorList>
    </citation>
    <scope>NUCLEOTIDE SEQUENCE</scope>
    <source>
        <tissue evidence="2">Leaf extractions</tissue>
    </source>
</reference>
<feature type="compositionally biased region" description="Basic and acidic residues" evidence="1">
    <location>
        <begin position="1"/>
        <end position="23"/>
    </location>
</feature>
<evidence type="ECO:0000256" key="1">
    <source>
        <dbReference type="SAM" id="MobiDB-lite"/>
    </source>
</evidence>
<sequence>MVNRDDHRWMKMTEEKETPKTRAEGAQAFPPLLDRPCPGVLLSGVHACLKYGFLSDQCLPETEDRRRLEEASTVRWPEEVGDVQRWWGKNPEASPTELLFQGQFFSYSFFSRDQRIWTWAVPADRGYRK</sequence>
<dbReference type="AlphaFoldDB" id="A0A059CFC3"/>
<organism evidence="2">
    <name type="scientific">Eucalyptus grandis</name>
    <name type="common">Flooded gum</name>
    <dbReference type="NCBI Taxonomy" id="71139"/>
    <lineage>
        <taxon>Eukaryota</taxon>
        <taxon>Viridiplantae</taxon>
        <taxon>Streptophyta</taxon>
        <taxon>Embryophyta</taxon>
        <taxon>Tracheophyta</taxon>
        <taxon>Spermatophyta</taxon>
        <taxon>Magnoliopsida</taxon>
        <taxon>eudicotyledons</taxon>
        <taxon>Gunneridae</taxon>
        <taxon>Pentapetalae</taxon>
        <taxon>rosids</taxon>
        <taxon>malvids</taxon>
        <taxon>Myrtales</taxon>
        <taxon>Myrtaceae</taxon>
        <taxon>Myrtoideae</taxon>
        <taxon>Eucalypteae</taxon>
        <taxon>Eucalyptus</taxon>
    </lineage>
</organism>
<gene>
    <name evidence="2" type="ORF">EUGRSUZ_D01271</name>
</gene>